<dbReference type="EMBL" id="CP115300">
    <property type="protein sequence ID" value="WBO68946.1"/>
    <property type="molecule type" value="Genomic_DNA"/>
</dbReference>
<dbReference type="Pfam" id="PF08448">
    <property type="entry name" value="PAS_4"/>
    <property type="match status" value="1"/>
</dbReference>
<dbReference type="InterPro" id="IPR035965">
    <property type="entry name" value="PAS-like_dom_sf"/>
</dbReference>
<dbReference type="InterPro" id="IPR013656">
    <property type="entry name" value="PAS_4"/>
</dbReference>
<gene>
    <name evidence="4" type="ORF">O1G22_42300</name>
</gene>
<keyword evidence="5" id="KW-1185">Reference proteome</keyword>
<evidence type="ECO:0000256" key="1">
    <source>
        <dbReference type="ARBA" id="ARBA00022801"/>
    </source>
</evidence>
<dbReference type="InterPro" id="IPR001932">
    <property type="entry name" value="PPM-type_phosphatase-like_dom"/>
</dbReference>
<dbReference type="RefSeq" id="WP_270086165.1">
    <property type="nucleotide sequence ID" value="NZ_CP115300.1"/>
</dbReference>
<dbReference type="PROSITE" id="PS50112">
    <property type="entry name" value="PAS"/>
    <property type="match status" value="2"/>
</dbReference>
<dbReference type="Gene3D" id="3.30.565.10">
    <property type="entry name" value="Histidine kinase-like ATPase, C-terminal domain"/>
    <property type="match status" value="1"/>
</dbReference>
<dbReference type="PANTHER" id="PTHR43156:SF2">
    <property type="entry name" value="STAGE II SPORULATION PROTEIN E"/>
    <property type="match status" value="1"/>
</dbReference>
<dbReference type="SUPFAM" id="SSF55781">
    <property type="entry name" value="GAF domain-like"/>
    <property type="match status" value="1"/>
</dbReference>
<evidence type="ECO:0000313" key="5">
    <source>
        <dbReference type="Proteomes" id="UP001212326"/>
    </source>
</evidence>
<feature type="compositionally biased region" description="Basic and acidic residues" evidence="2">
    <location>
        <begin position="1"/>
        <end position="19"/>
    </location>
</feature>
<dbReference type="SUPFAM" id="SSF55785">
    <property type="entry name" value="PYP-like sensor domain (PAS domain)"/>
    <property type="match status" value="2"/>
</dbReference>
<dbReference type="Gene3D" id="3.30.450.40">
    <property type="match status" value="1"/>
</dbReference>
<name>A0ABY7PEA7_9ACTN</name>
<reference evidence="4 5" key="1">
    <citation type="submission" date="2022-12" db="EMBL/GenBank/DDBJ databases">
        <authorList>
            <person name="Mo P."/>
        </authorList>
    </citation>
    <scope>NUCLEOTIDE SEQUENCE [LARGE SCALE GENOMIC DNA]</scope>
    <source>
        <strain evidence="4 5">HUAS 2-6</strain>
    </source>
</reference>
<evidence type="ECO:0000256" key="2">
    <source>
        <dbReference type="SAM" id="MobiDB-lite"/>
    </source>
</evidence>
<dbReference type="Gene3D" id="3.60.40.10">
    <property type="entry name" value="PPM-type phosphatase domain"/>
    <property type="match status" value="1"/>
</dbReference>
<dbReference type="NCBIfam" id="TIGR00229">
    <property type="entry name" value="sensory_box"/>
    <property type="match status" value="1"/>
</dbReference>
<dbReference type="InterPro" id="IPR052016">
    <property type="entry name" value="Bact_Sigma-Reg"/>
</dbReference>
<dbReference type="PANTHER" id="PTHR43156">
    <property type="entry name" value="STAGE II SPORULATION PROTEIN E-RELATED"/>
    <property type="match status" value="1"/>
</dbReference>
<sequence>MTGLTRSHEAGPEQPEQGRSRPGQGIGPGSLTAGRATAVLDERMRFIGWSPEAEALFGHRPDEVLGRSADAILTDTVTGAGLLPTADSPGTYDIRSVRRGDGRPVPVALAVNPLAHGASGAAWLVVAMSVELLRQRAIDRAMLAGLYRQSPIQLVVYDTDARVRWINTAIEKQFGVTLEEAAGRFVRDILPEGVLLTEDGRAVKDVERPILQVVRTGEPVIDVRYRSPTRLDPHHQHVWSLSYFLLRDDVGRAVGVCEAGLDITDRYVARQRLALLSRASGSIGRTLDIRRTAQDLAELVVPEFADAVTVDIVEAVLGGQEPQHFATHPTLCQVAHRTHHAAAKDTAYGALDTVRLRCLAENAPATDTATHALALPLKARGATLGAVAFARSRHADPFDHEEIQLAEELVSRTAVCLDNARRYTREHATALTLQRDLLPRTLPQQPGVEVAHRYLPAAGPAGVGGDWYDVIPLSGARVGLVVGDVAGHGTSAAATMGRVRTTVAALAALDLAPDELLARLDDLVARTGAPPSGPAEAEDQALGVTCLYAIYDPVSRHCVMARAGHLPPVLLTPDGHAELVDLPAGPPLGLGGLPFECADIELPEGAMLALYTDGLVENRHTDIDAGVRALCTALAGPEDGQLDKTCDRVITRLLPQAPEDDAALLLLRVHALAENLVVTWDVASDAGEVARARSLACNQLAAWGVDEAASFVVELVVSELVTNAIRYGGAPVCLRLIRERGLIVEVSDGGHTSPHLRRAAMEDEGGRGLFLVAQLTQRWGTRYTPTGKTIWTEVPLVPAQMPGTFAGEQFDL</sequence>
<dbReference type="Pfam" id="PF07228">
    <property type="entry name" value="SpoIIE"/>
    <property type="match status" value="1"/>
</dbReference>
<dbReference type="CDD" id="cd16936">
    <property type="entry name" value="HATPase_RsbW-like"/>
    <property type="match status" value="1"/>
</dbReference>
<feature type="region of interest" description="Disordered" evidence="2">
    <location>
        <begin position="1"/>
        <end position="32"/>
    </location>
</feature>
<dbReference type="CDD" id="cd00130">
    <property type="entry name" value="PAS"/>
    <property type="match status" value="1"/>
</dbReference>
<dbReference type="Proteomes" id="UP001212326">
    <property type="component" value="Chromosome"/>
</dbReference>
<dbReference type="InterPro" id="IPR000014">
    <property type="entry name" value="PAS"/>
</dbReference>
<dbReference type="InterPro" id="IPR029016">
    <property type="entry name" value="GAF-like_dom_sf"/>
</dbReference>
<dbReference type="InterPro" id="IPR036457">
    <property type="entry name" value="PPM-type-like_dom_sf"/>
</dbReference>
<dbReference type="InterPro" id="IPR003594">
    <property type="entry name" value="HATPase_dom"/>
</dbReference>
<organism evidence="4 5">
    <name type="scientific">Streptomyces camelliae</name>
    <dbReference type="NCBI Taxonomy" id="3004093"/>
    <lineage>
        <taxon>Bacteria</taxon>
        <taxon>Bacillati</taxon>
        <taxon>Actinomycetota</taxon>
        <taxon>Actinomycetes</taxon>
        <taxon>Kitasatosporales</taxon>
        <taxon>Streptomycetaceae</taxon>
        <taxon>Streptomyces</taxon>
    </lineage>
</organism>
<feature type="domain" description="PAS" evidence="3">
    <location>
        <begin position="139"/>
        <end position="184"/>
    </location>
</feature>
<protein>
    <submittedName>
        <fullName evidence="4">SpoIIE family protein phosphatase</fullName>
    </submittedName>
</protein>
<dbReference type="SMART" id="SM00331">
    <property type="entry name" value="PP2C_SIG"/>
    <property type="match status" value="1"/>
</dbReference>
<evidence type="ECO:0000259" key="3">
    <source>
        <dbReference type="PROSITE" id="PS50112"/>
    </source>
</evidence>
<dbReference type="Pfam" id="PF13581">
    <property type="entry name" value="HATPase_c_2"/>
    <property type="match status" value="1"/>
</dbReference>
<dbReference type="Gene3D" id="3.30.450.20">
    <property type="entry name" value="PAS domain"/>
    <property type="match status" value="2"/>
</dbReference>
<dbReference type="SUPFAM" id="SSF55874">
    <property type="entry name" value="ATPase domain of HSP90 chaperone/DNA topoisomerase II/histidine kinase"/>
    <property type="match status" value="1"/>
</dbReference>
<evidence type="ECO:0000313" key="4">
    <source>
        <dbReference type="EMBL" id="WBO68946.1"/>
    </source>
</evidence>
<proteinExistence type="predicted"/>
<dbReference type="SMART" id="SM00091">
    <property type="entry name" value="PAS"/>
    <property type="match status" value="2"/>
</dbReference>
<accession>A0ABY7PEA7</accession>
<dbReference type="InterPro" id="IPR036890">
    <property type="entry name" value="HATPase_C_sf"/>
</dbReference>
<feature type="domain" description="PAS" evidence="3">
    <location>
        <begin position="39"/>
        <end position="68"/>
    </location>
</feature>
<keyword evidence="1" id="KW-0378">Hydrolase</keyword>
<dbReference type="SUPFAM" id="SSF81606">
    <property type="entry name" value="PP2C-like"/>
    <property type="match status" value="1"/>
</dbReference>